<evidence type="ECO:0000313" key="2">
    <source>
        <dbReference type="EMBL" id="OIT32725.1"/>
    </source>
</evidence>
<organism evidence="2 3">
    <name type="scientific">Nicotiana attenuata</name>
    <name type="common">Coyote tobacco</name>
    <dbReference type="NCBI Taxonomy" id="49451"/>
    <lineage>
        <taxon>Eukaryota</taxon>
        <taxon>Viridiplantae</taxon>
        <taxon>Streptophyta</taxon>
        <taxon>Embryophyta</taxon>
        <taxon>Tracheophyta</taxon>
        <taxon>Spermatophyta</taxon>
        <taxon>Magnoliopsida</taxon>
        <taxon>eudicotyledons</taxon>
        <taxon>Gunneridae</taxon>
        <taxon>Pentapetalae</taxon>
        <taxon>asterids</taxon>
        <taxon>lamiids</taxon>
        <taxon>Solanales</taxon>
        <taxon>Solanaceae</taxon>
        <taxon>Nicotianoideae</taxon>
        <taxon>Nicotianeae</taxon>
        <taxon>Nicotiana</taxon>
    </lineage>
</organism>
<proteinExistence type="predicted"/>
<gene>
    <name evidence="2" type="ORF">A4A49_60212</name>
</gene>
<feature type="non-terminal residue" evidence="2">
    <location>
        <position position="1"/>
    </location>
</feature>
<comment type="caution">
    <text evidence="2">The sequence shown here is derived from an EMBL/GenBank/DDBJ whole genome shotgun (WGS) entry which is preliminary data.</text>
</comment>
<dbReference type="EMBL" id="MJEQ01001005">
    <property type="protein sequence ID" value="OIT32725.1"/>
    <property type="molecule type" value="Genomic_DNA"/>
</dbReference>
<name>A0A314KU25_NICAT</name>
<evidence type="ECO:0000313" key="3">
    <source>
        <dbReference type="Proteomes" id="UP000187609"/>
    </source>
</evidence>
<feature type="non-terminal residue" evidence="2">
    <location>
        <position position="114"/>
    </location>
</feature>
<accession>A0A314KU25</accession>
<dbReference type="Pfam" id="PF13966">
    <property type="entry name" value="zf-RVT"/>
    <property type="match status" value="1"/>
</dbReference>
<reference evidence="2" key="1">
    <citation type="submission" date="2016-11" db="EMBL/GenBank/DDBJ databases">
        <title>The genome of Nicotiana attenuata.</title>
        <authorList>
            <person name="Xu S."/>
            <person name="Brockmoeller T."/>
            <person name="Gaquerel E."/>
            <person name="Navarro A."/>
            <person name="Kuhl H."/>
            <person name="Gase K."/>
            <person name="Ling Z."/>
            <person name="Zhou W."/>
            <person name="Kreitzer C."/>
            <person name="Stanke M."/>
            <person name="Tang H."/>
            <person name="Lyons E."/>
            <person name="Pandey P."/>
            <person name="Pandey S.P."/>
            <person name="Timmermann B."/>
            <person name="Baldwin I.T."/>
        </authorList>
    </citation>
    <scope>NUCLEOTIDE SEQUENCE [LARGE SCALE GENOMIC DNA]</scope>
    <source>
        <strain evidence="2">UT</strain>
    </source>
</reference>
<sequence length="114" mass="13372">LKFGIHVPTGCAFCGHSLESFNHLFFECSITKNLWSRLCFWLGHRRNIADWEAEMDWICKKAKSWKGINAITSCVFASTIALVWRERNKIRFEKGKYDENQVCREIALHIHIRG</sequence>
<dbReference type="Proteomes" id="UP000187609">
    <property type="component" value="Unassembled WGS sequence"/>
</dbReference>
<dbReference type="InterPro" id="IPR026960">
    <property type="entry name" value="RVT-Znf"/>
</dbReference>
<protein>
    <recommendedName>
        <fullName evidence="1">Reverse transcriptase zinc-binding domain-containing protein</fullName>
    </recommendedName>
</protein>
<keyword evidence="3" id="KW-1185">Reference proteome</keyword>
<feature type="domain" description="Reverse transcriptase zinc-binding" evidence="1">
    <location>
        <begin position="2"/>
        <end position="35"/>
    </location>
</feature>
<evidence type="ECO:0000259" key="1">
    <source>
        <dbReference type="Pfam" id="PF13966"/>
    </source>
</evidence>
<dbReference type="AlphaFoldDB" id="A0A314KU25"/>